<reference evidence="9 10" key="1">
    <citation type="journal article" date="2013" name="Genome Announc.">
        <title>Draft genome sequence of MKD8, a conjugal recipient Mycobacterium smegmatis strain.</title>
        <authorList>
            <person name="Gray T.A."/>
            <person name="Palumbo M.J."/>
            <person name="Derbyshire K.M."/>
        </authorList>
    </citation>
    <scope>NUCLEOTIDE SEQUENCE [LARGE SCALE GENOMIC DNA]</scope>
    <source>
        <strain evidence="9 10">MKD8</strain>
    </source>
</reference>
<feature type="region of interest" description="Disordered" evidence="6">
    <location>
        <begin position="845"/>
        <end position="1040"/>
    </location>
</feature>
<dbReference type="GO" id="GO:0016491">
    <property type="term" value="F:oxidoreductase activity"/>
    <property type="evidence" value="ECO:0007669"/>
    <property type="project" value="UniProtKB-KW"/>
</dbReference>
<feature type="domain" description="4Fe-4S ferredoxin-type" evidence="8">
    <location>
        <begin position="400"/>
        <end position="432"/>
    </location>
</feature>
<keyword evidence="1" id="KW-0004">4Fe-4S</keyword>
<keyword evidence="7" id="KW-0472">Membrane</keyword>
<dbReference type="Gene3D" id="1.20.950.20">
    <property type="entry name" value="Transmembrane di-heme cytochromes, Chain C"/>
    <property type="match status" value="1"/>
</dbReference>
<organism evidence="9 10">
    <name type="scientific">Mycolicibacterium smegmatis (strain MKD8)</name>
    <name type="common">Mycobacterium smegmatis</name>
    <dbReference type="NCBI Taxonomy" id="1214915"/>
    <lineage>
        <taxon>Bacteria</taxon>
        <taxon>Bacillati</taxon>
        <taxon>Actinomycetota</taxon>
        <taxon>Actinomycetes</taxon>
        <taxon>Mycobacteriales</taxon>
        <taxon>Mycobacteriaceae</taxon>
        <taxon>Mycolicibacterium</taxon>
    </lineage>
</organism>
<dbReference type="Pfam" id="PF13187">
    <property type="entry name" value="Fer4_9"/>
    <property type="match status" value="1"/>
</dbReference>
<evidence type="ECO:0000313" key="9">
    <source>
        <dbReference type="EMBL" id="AWT51753.1"/>
    </source>
</evidence>
<dbReference type="PROSITE" id="PS51379">
    <property type="entry name" value="4FE4S_FER_2"/>
    <property type="match status" value="2"/>
</dbReference>
<evidence type="ECO:0000256" key="1">
    <source>
        <dbReference type="ARBA" id="ARBA00022485"/>
    </source>
</evidence>
<feature type="transmembrane region" description="Helical" evidence="7">
    <location>
        <begin position="188"/>
        <end position="207"/>
    </location>
</feature>
<evidence type="ECO:0000256" key="6">
    <source>
        <dbReference type="SAM" id="MobiDB-lite"/>
    </source>
</evidence>
<dbReference type="GO" id="GO:0051539">
    <property type="term" value="F:4 iron, 4 sulfur cluster binding"/>
    <property type="evidence" value="ECO:0007669"/>
    <property type="project" value="UniProtKB-KW"/>
</dbReference>
<accession>A0A2U9PJ40</accession>
<keyword evidence="5" id="KW-0411">Iron-sulfur</keyword>
<dbReference type="GO" id="GO:0046872">
    <property type="term" value="F:metal ion binding"/>
    <property type="evidence" value="ECO:0007669"/>
    <property type="project" value="UniProtKB-KW"/>
</dbReference>
<feature type="compositionally biased region" description="Basic and acidic residues" evidence="6">
    <location>
        <begin position="1007"/>
        <end position="1022"/>
    </location>
</feature>
<dbReference type="Proteomes" id="UP000011200">
    <property type="component" value="Chromosome"/>
</dbReference>
<dbReference type="Gene3D" id="1.10.1060.10">
    <property type="entry name" value="Alpha-helical ferredoxin"/>
    <property type="match status" value="1"/>
</dbReference>
<dbReference type="Pfam" id="PF02754">
    <property type="entry name" value="CCG"/>
    <property type="match status" value="2"/>
</dbReference>
<feature type="compositionally biased region" description="Low complexity" evidence="6">
    <location>
        <begin position="988"/>
        <end position="1005"/>
    </location>
</feature>
<dbReference type="GO" id="GO:0005886">
    <property type="term" value="C:plasma membrane"/>
    <property type="evidence" value="ECO:0007669"/>
    <property type="project" value="TreeGrafter"/>
</dbReference>
<evidence type="ECO:0000259" key="8">
    <source>
        <dbReference type="PROSITE" id="PS51379"/>
    </source>
</evidence>
<feature type="region of interest" description="Disordered" evidence="6">
    <location>
        <begin position="753"/>
        <end position="801"/>
    </location>
</feature>
<dbReference type="PROSITE" id="PS00198">
    <property type="entry name" value="4FE4S_FER_1"/>
    <property type="match status" value="1"/>
</dbReference>
<keyword evidence="2" id="KW-0479">Metal-binding</keyword>
<feature type="transmembrane region" description="Helical" evidence="7">
    <location>
        <begin position="214"/>
        <end position="235"/>
    </location>
</feature>
<feature type="compositionally biased region" description="Basic and acidic residues" evidence="6">
    <location>
        <begin position="757"/>
        <end position="776"/>
    </location>
</feature>
<name>A0A2U9PJ40_MYCSE</name>
<protein>
    <submittedName>
        <fullName evidence="9">Iron-sulfur cluster-binding protein</fullName>
    </submittedName>
</protein>
<feature type="transmembrane region" description="Helical" evidence="7">
    <location>
        <begin position="12"/>
        <end position="30"/>
    </location>
</feature>
<keyword evidence="4" id="KW-0408">Iron</keyword>
<dbReference type="PANTHER" id="PTHR43255:SF1">
    <property type="entry name" value="IRON-SULFUR-BINDING OXIDOREDUCTASE FADF-RELATED"/>
    <property type="match status" value="1"/>
</dbReference>
<dbReference type="PANTHER" id="PTHR43255">
    <property type="entry name" value="IRON-SULFUR-BINDING OXIDOREDUCTASE FADF-RELATED-RELATED"/>
    <property type="match status" value="1"/>
</dbReference>
<dbReference type="EMBL" id="CP027541">
    <property type="protein sequence ID" value="AWT51753.1"/>
    <property type="molecule type" value="Genomic_DNA"/>
</dbReference>
<dbReference type="SUPFAM" id="SSF46548">
    <property type="entry name" value="alpha-helical ferredoxin"/>
    <property type="match status" value="1"/>
</dbReference>
<feature type="compositionally biased region" description="Low complexity" evidence="6">
    <location>
        <begin position="777"/>
        <end position="801"/>
    </location>
</feature>
<evidence type="ECO:0000256" key="7">
    <source>
        <dbReference type="SAM" id="Phobius"/>
    </source>
</evidence>
<feature type="transmembrane region" description="Helical" evidence="7">
    <location>
        <begin position="157"/>
        <end position="176"/>
    </location>
</feature>
<dbReference type="InterPro" id="IPR009051">
    <property type="entry name" value="Helical_ferredxn"/>
</dbReference>
<reference evidence="10" key="2">
    <citation type="submission" date="2018-03" db="EMBL/GenBank/DDBJ databases">
        <authorList>
            <person name="Derbyshire K."/>
            <person name="Gray T.A."/>
            <person name="Champion M."/>
        </authorList>
    </citation>
    <scope>NUCLEOTIDE SEQUENCE [LARGE SCALE GENOMIC DNA]</scope>
    <source>
        <strain evidence="10">MKD8</strain>
    </source>
</reference>
<keyword evidence="3" id="KW-0560">Oxidoreductase</keyword>
<evidence type="ECO:0000256" key="4">
    <source>
        <dbReference type="ARBA" id="ARBA00023004"/>
    </source>
</evidence>
<evidence type="ECO:0000256" key="2">
    <source>
        <dbReference type="ARBA" id="ARBA00022723"/>
    </source>
</evidence>
<feature type="transmembrane region" description="Helical" evidence="7">
    <location>
        <begin position="75"/>
        <end position="93"/>
    </location>
</feature>
<feature type="region of interest" description="Disordered" evidence="6">
    <location>
        <begin position="344"/>
        <end position="373"/>
    </location>
</feature>
<proteinExistence type="predicted"/>
<feature type="compositionally biased region" description="Basic and acidic residues" evidence="6">
    <location>
        <begin position="356"/>
        <end position="366"/>
    </location>
</feature>
<sequence>MAHTLEVSRLIIGLLMTAIVLVFAAKRVLWLTKLIRSGQKTLDENGRKNDLQKRITTQITEVFGQTRLLRWSVPGIAHFFTMWGFFVLASVYLEAYGVLFDPEFHIPFIGRWPVLGFLQDFFAVAVLLGIIVFAIIRVVREPKKIGRDSRFYGSHTGGAWEILFMIFLVIATYALFRGAAVNTLGERFPYQSGAFFSDFMAWILRPLGATANMWIETVALMGHIGVMLVFLLIVLHSKHLHIGLAPINVTFKRLPNGLGPLLPMESNGEYIDFEDPAEDAVFGKGKIEDFTWKGYLDFTTCTECGRCQSQCPAWNTGKPLSPKLVIMNLRDHMFAKAPYILGEKPSPLESTPEGGLGEKARGEKHEQKHAHDHVPESGFERILGSGPEQALRPLVGTEEQGGVIDPDVLWSCTNCGACVEQCPVDIEHIDHIVDMRRYQVMVESEFPGELGVLFKNLETKGNPWGQNAKDRTNWIDEVDFDVPVYGEDVDSFDGFEYLFWVGCAGAYEDRAKKTTKAVAELLATAGVKFLVLGTGETCTGDSARRSGNEFLFQQLAAQNVETINELFEGVETVDRKIVVTCPHCFNTIGREYPQLGANYSVVHHTQLLNRLVRDKKLVPVKSVSEQNGQPVTYHDPCFLGRHNKVYEAPRELVEASGVTLKEMPRHADRGLCCGAGGARMWMEEHIGKRVNVERTEEAMDTASTIATGCPFCRVMITDGVDDVAASRNVEKAEVLDVAQLLLNSLDTSKVTLPEKGTAAKESEKRAAARAEAEAKAEAAAPPVEEAAPEAEAPAAPAAGGAEAKPVTGLGMAGAAKRPGAKKAAPAAEASAAPAAAPAPAKGLGLAGGAKRPGAKKAAAPAAEAPAAPASDAPPVKGLGLAGGAKRPGAKKTAAAAPAEKPAATEAPEASATPAAPAAPAKGLGLAAGAKRPGAKKTAAAPAEKPAAAEAEAPAETAAAAEPAKPEPPVVGLGIAAGARRPGAKKAAAKPAAAPAPAAEKPAEQAAEPEKPAEKPAEPEKPEPPVVGLGIKPGAKRPGKR</sequence>
<dbReference type="InterPro" id="IPR051460">
    <property type="entry name" value="HdrC_iron-sulfur_subunit"/>
</dbReference>
<feature type="transmembrane region" description="Helical" evidence="7">
    <location>
        <begin position="113"/>
        <end position="136"/>
    </location>
</feature>
<keyword evidence="7" id="KW-1133">Transmembrane helix</keyword>
<keyword evidence="7" id="KW-0812">Transmembrane</keyword>
<feature type="domain" description="4Fe-4S ferredoxin-type" evidence="8">
    <location>
        <begin position="292"/>
        <end position="322"/>
    </location>
</feature>
<gene>
    <name evidence="9" type="ORF">D806_007630</name>
</gene>
<dbReference type="InterPro" id="IPR017900">
    <property type="entry name" value="4Fe4S_Fe_S_CS"/>
</dbReference>
<evidence type="ECO:0000256" key="3">
    <source>
        <dbReference type="ARBA" id="ARBA00023002"/>
    </source>
</evidence>
<dbReference type="AlphaFoldDB" id="A0A2U9PJ40"/>
<dbReference type="InterPro" id="IPR004017">
    <property type="entry name" value="Cys_rich_dom"/>
</dbReference>
<feature type="compositionally biased region" description="Low complexity" evidence="6">
    <location>
        <begin position="845"/>
        <end position="962"/>
    </location>
</feature>
<dbReference type="InterPro" id="IPR017896">
    <property type="entry name" value="4Fe4S_Fe-S-bd"/>
</dbReference>
<evidence type="ECO:0000256" key="5">
    <source>
        <dbReference type="ARBA" id="ARBA00023014"/>
    </source>
</evidence>
<evidence type="ECO:0000313" key="10">
    <source>
        <dbReference type="Proteomes" id="UP000011200"/>
    </source>
</evidence>